<feature type="compositionally biased region" description="Basic and acidic residues" evidence="1">
    <location>
        <begin position="395"/>
        <end position="406"/>
    </location>
</feature>
<dbReference type="EMBL" id="GECL01000731">
    <property type="protein sequence ID" value="JAP05393.1"/>
    <property type="molecule type" value="Transcribed_RNA"/>
</dbReference>
<feature type="compositionally biased region" description="Basic and acidic residues" evidence="1">
    <location>
        <begin position="470"/>
        <end position="490"/>
    </location>
</feature>
<dbReference type="InterPro" id="IPR037393">
    <property type="entry name" value="Bud22/SRFB1"/>
</dbReference>
<dbReference type="GO" id="GO:0030686">
    <property type="term" value="C:90S preribosome"/>
    <property type="evidence" value="ECO:0007669"/>
    <property type="project" value="TreeGrafter"/>
</dbReference>
<reference evidence="2" key="1">
    <citation type="journal article" date="2018" name="J. Proteomics">
        <title>Exploring the molecular complexity of Triatoma dimidiata sialome.</title>
        <authorList>
            <person name="Santiago P.B."/>
            <person name="de Araujo C.N."/>
            <person name="Charneau S."/>
            <person name="Bastos I.M.D."/>
            <person name="Assumpcao T.C.F."/>
            <person name="Queiroz R.M.L."/>
            <person name="Praca Y.R."/>
            <person name="Cordeiro T.M."/>
            <person name="Garcia C.H.S."/>
            <person name="da Silva I.G."/>
            <person name="Raiol T."/>
            <person name="Motta F.N."/>
            <person name="de Araujo Oliveira J.V."/>
            <person name="de Sousa M.V."/>
            <person name="Ribeiro J.M.C."/>
            <person name="de Santana J.M."/>
        </authorList>
    </citation>
    <scope>NUCLEOTIDE SEQUENCE</scope>
    <source>
        <strain evidence="2">Santander</strain>
        <tissue evidence="2">Salivary glands</tissue>
    </source>
</reference>
<dbReference type="AlphaFoldDB" id="A0A0V0GBB1"/>
<feature type="compositionally biased region" description="Polar residues" evidence="1">
    <location>
        <begin position="384"/>
        <end position="393"/>
    </location>
</feature>
<organism evidence="2">
    <name type="scientific">Triatoma dimidiata</name>
    <name type="common">Kissing bug</name>
    <name type="synonym">Meccus dimidiatus</name>
    <dbReference type="NCBI Taxonomy" id="72491"/>
    <lineage>
        <taxon>Eukaryota</taxon>
        <taxon>Metazoa</taxon>
        <taxon>Ecdysozoa</taxon>
        <taxon>Arthropoda</taxon>
        <taxon>Hexapoda</taxon>
        <taxon>Insecta</taxon>
        <taxon>Pterygota</taxon>
        <taxon>Neoptera</taxon>
        <taxon>Paraneoptera</taxon>
        <taxon>Hemiptera</taxon>
        <taxon>Heteroptera</taxon>
        <taxon>Panheteroptera</taxon>
        <taxon>Cimicomorpha</taxon>
        <taxon>Reduviidae</taxon>
        <taxon>Triatominae</taxon>
        <taxon>Triatoma</taxon>
    </lineage>
</organism>
<sequence length="524" mass="59811">LSRNKLRQEVQSMRPSVARGRVHLCRKIITDIKKLSKKKVNDQLKNEKNTRKIQRLTNEVHELKQLKPNSIAEFALSHTVESAEALRKNPDISSRNRVLAKLSLHKLIKPLVETFHKSYPKWQELLPKLLDKNPIETEVTGSRSSTNEANDIENNVSSDCHISSDYDSNNLSVESSDIKTKKFKDVHGPKSSADTSLVKQENLSLSKVNNKITEKKVIISKKSPTKSPLLKSPLNLKKYKLKLLKTPSSAHSAGIKWDVQNITELTSTTELIRVNTLEQNKDEIERKGECKTDNGQEMAEGNLGEANRNISQTNDKLSIMISDEEYQLDDDDKKDISLKNLNRKDKRSVSSIESTDFSIPRDKKNSGFPLKMEEEESDSDIENTDTMSHNNEPAESMKIKSEEKSDMFPPNKIKKLSSNLDKIENISPSTQVQQHEDPFFLTKDNEKYLTFGKIVEESKEEPLLKTKELKTSTKSWDNRKSFNNPRKEGKFQISNNKFGKFEGPNNRNKSFPGNNIKLHPSWEA</sequence>
<name>A0A0V0GBB1_TRIDM</name>
<proteinExistence type="predicted"/>
<evidence type="ECO:0008006" key="3">
    <source>
        <dbReference type="Google" id="ProtNLM"/>
    </source>
</evidence>
<feature type="non-terminal residue" evidence="2">
    <location>
        <position position="524"/>
    </location>
</feature>
<feature type="non-terminal residue" evidence="2">
    <location>
        <position position="1"/>
    </location>
</feature>
<evidence type="ECO:0000313" key="2">
    <source>
        <dbReference type="EMBL" id="JAP05393.1"/>
    </source>
</evidence>
<feature type="compositionally biased region" description="Acidic residues" evidence="1">
    <location>
        <begin position="373"/>
        <end position="383"/>
    </location>
</feature>
<protein>
    <recommendedName>
        <fullName evidence="3">Serum response factor-binding protein 1</fullName>
    </recommendedName>
</protein>
<dbReference type="PANTHER" id="PTHR23325">
    <property type="entry name" value="SERUM RESPONSE FACTOR-BINDING"/>
    <property type="match status" value="1"/>
</dbReference>
<dbReference type="PANTHER" id="PTHR23325:SF1">
    <property type="entry name" value="SERUM RESPONSE FACTOR-BINDING PROTEIN 1"/>
    <property type="match status" value="1"/>
</dbReference>
<dbReference type="GO" id="GO:0005634">
    <property type="term" value="C:nucleus"/>
    <property type="evidence" value="ECO:0007669"/>
    <property type="project" value="TreeGrafter"/>
</dbReference>
<feature type="region of interest" description="Disordered" evidence="1">
    <location>
        <begin position="343"/>
        <end position="412"/>
    </location>
</feature>
<evidence type="ECO:0000256" key="1">
    <source>
        <dbReference type="SAM" id="MobiDB-lite"/>
    </source>
</evidence>
<accession>A0A0V0GBB1</accession>
<feature type="region of interest" description="Disordered" evidence="1">
    <location>
        <begin position="470"/>
        <end position="524"/>
    </location>
</feature>
<dbReference type="GO" id="GO:0030490">
    <property type="term" value="P:maturation of SSU-rRNA"/>
    <property type="evidence" value="ECO:0007669"/>
    <property type="project" value="TreeGrafter"/>
</dbReference>
<feature type="region of interest" description="Disordered" evidence="1">
    <location>
        <begin position="139"/>
        <end position="158"/>
    </location>
</feature>